<dbReference type="PANTHER" id="PTHR30466">
    <property type="entry name" value="FLAVIN REDUCTASE"/>
    <property type="match status" value="1"/>
</dbReference>
<reference evidence="3" key="1">
    <citation type="submission" date="2021-06" db="EMBL/GenBank/DDBJ databases">
        <title>A collection of bacterial strains from the Burkholderia cepacia Research Laboratory and Repository.</title>
        <authorList>
            <person name="Lipuma J."/>
            <person name="Spilker T."/>
        </authorList>
    </citation>
    <scope>NUCLEOTIDE SEQUENCE</scope>
    <source>
        <strain evidence="3">AU37435</strain>
    </source>
</reference>
<gene>
    <name evidence="3" type="ORF">KTE52_30955</name>
</gene>
<evidence type="ECO:0000313" key="4">
    <source>
        <dbReference type="Proteomes" id="UP001196915"/>
    </source>
</evidence>
<proteinExistence type="predicted"/>
<dbReference type="EMBL" id="JAHPMX010000037">
    <property type="protein sequence ID" value="MBU9360746.1"/>
    <property type="molecule type" value="Genomic_DNA"/>
</dbReference>
<dbReference type="SMART" id="SM00903">
    <property type="entry name" value="Flavin_Reduct"/>
    <property type="match status" value="1"/>
</dbReference>
<dbReference type="Pfam" id="PF01613">
    <property type="entry name" value="Flavin_Reduct"/>
    <property type="match status" value="1"/>
</dbReference>
<comment type="caution">
    <text evidence="3">The sequence shown here is derived from an EMBL/GenBank/DDBJ whole genome shotgun (WGS) entry which is preliminary data.</text>
</comment>
<organism evidence="3 4">
    <name type="scientific">Burkholderia multivorans</name>
    <dbReference type="NCBI Taxonomy" id="87883"/>
    <lineage>
        <taxon>Bacteria</taxon>
        <taxon>Pseudomonadati</taxon>
        <taxon>Pseudomonadota</taxon>
        <taxon>Betaproteobacteria</taxon>
        <taxon>Burkholderiales</taxon>
        <taxon>Burkholderiaceae</taxon>
        <taxon>Burkholderia</taxon>
        <taxon>Burkholderia cepacia complex</taxon>
    </lineage>
</organism>
<dbReference type="GO" id="GO:0042602">
    <property type="term" value="F:riboflavin reductase (NADPH) activity"/>
    <property type="evidence" value="ECO:0007669"/>
    <property type="project" value="TreeGrafter"/>
</dbReference>
<evidence type="ECO:0000256" key="1">
    <source>
        <dbReference type="ARBA" id="ARBA00023002"/>
    </source>
</evidence>
<dbReference type="InterPro" id="IPR002563">
    <property type="entry name" value="Flavin_Rdtase-like_dom"/>
</dbReference>
<evidence type="ECO:0000313" key="3">
    <source>
        <dbReference type="EMBL" id="MBU9360746.1"/>
    </source>
</evidence>
<dbReference type="Proteomes" id="UP001196915">
    <property type="component" value="Unassembled WGS sequence"/>
</dbReference>
<dbReference type="RefSeq" id="WP_217078772.1">
    <property type="nucleotide sequence ID" value="NZ_CAJHCY010000068.1"/>
</dbReference>
<keyword evidence="1" id="KW-0560">Oxidoreductase</keyword>
<dbReference type="PANTHER" id="PTHR30466:SF1">
    <property type="entry name" value="FMN REDUCTASE (NADH) RUTF"/>
    <property type="match status" value="1"/>
</dbReference>
<feature type="domain" description="Flavin reductase like" evidence="2">
    <location>
        <begin position="36"/>
        <end position="183"/>
    </location>
</feature>
<protein>
    <submittedName>
        <fullName evidence="3">Flavin reductase family protein</fullName>
    </submittedName>
</protein>
<evidence type="ECO:0000259" key="2">
    <source>
        <dbReference type="SMART" id="SM00903"/>
    </source>
</evidence>
<dbReference type="AlphaFoldDB" id="A0AAP2HS10"/>
<name>A0AAP2HS10_9BURK</name>
<dbReference type="GO" id="GO:0010181">
    <property type="term" value="F:FMN binding"/>
    <property type="evidence" value="ECO:0007669"/>
    <property type="project" value="InterPro"/>
</dbReference>
<dbReference type="InterPro" id="IPR050268">
    <property type="entry name" value="NADH-dep_flavin_reductase"/>
</dbReference>
<accession>A0AAP2HS10</accession>
<sequence>MNNGDYNQPCVATRTVFIGTELEQPVLNPDAFRKAMRSLAAGVNVICTQHAGERTGLTATAVCSVSADPPSLLVCVNRNGDAHDKISKSGILSVNVLTSEQEHLAKRFAGADGAKGEAKFTTARWVTLKTGAPILKDALAAFDCRVIERVNAGSHTVFICQVVCAPSTVHRYALGFINGSFFKIDTKHLPPPVHWDEAPEEAW</sequence>